<evidence type="ECO:0000313" key="1">
    <source>
        <dbReference type="EMBL" id="OCH85472.1"/>
    </source>
</evidence>
<accession>A0A8E2ANZ5</accession>
<dbReference type="AlphaFoldDB" id="A0A8E2ANZ5"/>
<organism evidence="1 2">
    <name type="scientific">Obba rivulosa</name>
    <dbReference type="NCBI Taxonomy" id="1052685"/>
    <lineage>
        <taxon>Eukaryota</taxon>
        <taxon>Fungi</taxon>
        <taxon>Dikarya</taxon>
        <taxon>Basidiomycota</taxon>
        <taxon>Agaricomycotina</taxon>
        <taxon>Agaricomycetes</taxon>
        <taxon>Polyporales</taxon>
        <taxon>Gelatoporiaceae</taxon>
        <taxon>Obba</taxon>
    </lineage>
</organism>
<sequence>MCRILPCVSGGPAYSQRCGSCISILSLHVVAGLGSRHQWQHSTRQTEVQASCRTVGACTSRRAADLQHHSEDQGFSVVPRGTSSSCLCTEPQLCLEDHGRSFRRWVSTQQHYRALKSATARYRALIGSRHRSTSGEYGVVLARFSSLLGLVGGCRGLSHPSKATKAPKSDTKGV</sequence>
<name>A0A8E2ANZ5_9APHY</name>
<dbReference type="EMBL" id="KV722581">
    <property type="protein sequence ID" value="OCH85472.1"/>
    <property type="molecule type" value="Genomic_DNA"/>
</dbReference>
<gene>
    <name evidence="1" type="ORF">OBBRIDRAFT_310696</name>
</gene>
<protein>
    <submittedName>
        <fullName evidence="1">Uncharacterized protein</fullName>
    </submittedName>
</protein>
<dbReference type="Proteomes" id="UP000250043">
    <property type="component" value="Unassembled WGS sequence"/>
</dbReference>
<keyword evidence="2" id="KW-1185">Reference proteome</keyword>
<proteinExistence type="predicted"/>
<reference evidence="1 2" key="1">
    <citation type="submission" date="2016-07" db="EMBL/GenBank/DDBJ databases">
        <title>Draft genome of the white-rot fungus Obba rivulosa 3A-2.</title>
        <authorList>
            <consortium name="DOE Joint Genome Institute"/>
            <person name="Miettinen O."/>
            <person name="Riley R."/>
            <person name="Acob R."/>
            <person name="Barry K."/>
            <person name="Cullen D."/>
            <person name="De Vries R."/>
            <person name="Hainaut M."/>
            <person name="Hatakka A."/>
            <person name="Henrissat B."/>
            <person name="Hilden K."/>
            <person name="Kuo R."/>
            <person name="Labutti K."/>
            <person name="Lipzen A."/>
            <person name="Makela M.R."/>
            <person name="Sandor L."/>
            <person name="Spatafora J.W."/>
            <person name="Grigoriev I.V."/>
            <person name="Hibbett D.S."/>
        </authorList>
    </citation>
    <scope>NUCLEOTIDE SEQUENCE [LARGE SCALE GENOMIC DNA]</scope>
    <source>
        <strain evidence="1 2">3A-2</strain>
    </source>
</reference>
<evidence type="ECO:0000313" key="2">
    <source>
        <dbReference type="Proteomes" id="UP000250043"/>
    </source>
</evidence>